<comment type="function">
    <text evidence="1">Part of the binding-protein-dependent transport system for glutamine; probably responsible for the translocation of the substrate across the membrane.</text>
</comment>
<comment type="subcellular location">
    <subcellularLocation>
        <location evidence="2">Cell inner membrane</location>
        <topology evidence="2">Multi-pass membrane protein</topology>
    </subcellularLocation>
    <subcellularLocation>
        <location evidence="10">Cell membrane</location>
        <topology evidence="10">Multi-pass membrane protein</topology>
    </subcellularLocation>
</comment>
<protein>
    <submittedName>
        <fullName evidence="12">Amino acid ABC transporter membrane protein 1 (PAAT family)</fullName>
    </submittedName>
</protein>
<keyword evidence="4 10" id="KW-0813">Transport</keyword>
<feature type="transmembrane region" description="Helical" evidence="10">
    <location>
        <begin position="24"/>
        <end position="46"/>
    </location>
</feature>
<evidence type="ECO:0000256" key="4">
    <source>
        <dbReference type="ARBA" id="ARBA00022448"/>
    </source>
</evidence>
<dbReference type="GO" id="GO:0043190">
    <property type="term" value="C:ATP-binding cassette (ABC) transporter complex"/>
    <property type="evidence" value="ECO:0007669"/>
    <property type="project" value="InterPro"/>
</dbReference>
<evidence type="ECO:0000256" key="5">
    <source>
        <dbReference type="ARBA" id="ARBA00022475"/>
    </source>
</evidence>
<keyword evidence="8 10" id="KW-1133">Transmembrane helix</keyword>
<evidence type="ECO:0000256" key="7">
    <source>
        <dbReference type="ARBA" id="ARBA00022970"/>
    </source>
</evidence>
<dbReference type="EMBL" id="SMAJ01000004">
    <property type="protein sequence ID" value="TCT09008.1"/>
    <property type="molecule type" value="Genomic_DNA"/>
</dbReference>
<dbReference type="GO" id="GO:0006865">
    <property type="term" value="P:amino acid transport"/>
    <property type="evidence" value="ECO:0007669"/>
    <property type="project" value="UniProtKB-KW"/>
</dbReference>
<evidence type="ECO:0000313" key="12">
    <source>
        <dbReference type="EMBL" id="TCT09008.1"/>
    </source>
</evidence>
<dbReference type="PANTHER" id="PTHR30614">
    <property type="entry name" value="MEMBRANE COMPONENT OF AMINO ACID ABC TRANSPORTER"/>
    <property type="match status" value="1"/>
</dbReference>
<evidence type="ECO:0000259" key="11">
    <source>
        <dbReference type="PROSITE" id="PS50928"/>
    </source>
</evidence>
<gene>
    <name evidence="12" type="ORF">EDC26_104168</name>
</gene>
<organism evidence="12 13">
    <name type="scientific">Paralcaligenes ureilyticus</name>
    <dbReference type="NCBI Taxonomy" id="627131"/>
    <lineage>
        <taxon>Bacteria</taxon>
        <taxon>Pseudomonadati</taxon>
        <taxon>Pseudomonadota</taxon>
        <taxon>Betaproteobacteria</taxon>
        <taxon>Burkholderiales</taxon>
        <taxon>Alcaligenaceae</taxon>
        <taxon>Paralcaligenes</taxon>
    </lineage>
</organism>
<keyword evidence="9 10" id="KW-0472">Membrane</keyword>
<reference evidence="12 13" key="1">
    <citation type="submission" date="2019-03" db="EMBL/GenBank/DDBJ databases">
        <title>Genomic Encyclopedia of Type Strains, Phase IV (KMG-IV): sequencing the most valuable type-strain genomes for metagenomic binning, comparative biology and taxonomic classification.</title>
        <authorList>
            <person name="Goeker M."/>
        </authorList>
    </citation>
    <scope>NUCLEOTIDE SEQUENCE [LARGE SCALE GENOMIC DNA]</scope>
    <source>
        <strain evidence="12 13">DSM 24591</strain>
    </source>
</reference>
<dbReference type="NCBIfam" id="TIGR01726">
    <property type="entry name" value="HEQRo_perm_3TM"/>
    <property type="match status" value="1"/>
</dbReference>
<sequence length="226" mass="24535">MLDFLTIHGALNPFYEGVLKASSITILTSVVGFMIGLVFGVLLLIIRATCSAPLKALVKIYVSAMRGTPLLIQLLIAYYVIPSVLDIQLTPIEAGILALSLNTAAYISEILRGALSTLSWGQVAAARALGMRGWTTWRYILLPQIFHRSLPPLTNEFTILVKASSLLSIISVAELSTLARNANLQSNLPLQVFAATAVVYFIILFCASSLSRVIERRIAKVLPNAH</sequence>
<comment type="similarity">
    <text evidence="3">Belongs to the binding-protein-dependent transport system permease family. HisMQ subfamily.</text>
</comment>
<feature type="transmembrane region" description="Helical" evidence="10">
    <location>
        <begin position="58"/>
        <end position="81"/>
    </location>
</feature>
<dbReference type="InterPro" id="IPR035906">
    <property type="entry name" value="MetI-like_sf"/>
</dbReference>
<evidence type="ECO:0000256" key="10">
    <source>
        <dbReference type="RuleBase" id="RU363032"/>
    </source>
</evidence>
<evidence type="ECO:0000256" key="2">
    <source>
        <dbReference type="ARBA" id="ARBA00004429"/>
    </source>
</evidence>
<dbReference type="InterPro" id="IPR043429">
    <property type="entry name" value="ArtM/GltK/GlnP/TcyL/YhdX-like"/>
</dbReference>
<feature type="domain" description="ABC transmembrane type-1" evidence="11">
    <location>
        <begin position="22"/>
        <end position="211"/>
    </location>
</feature>
<evidence type="ECO:0000256" key="8">
    <source>
        <dbReference type="ARBA" id="ARBA00022989"/>
    </source>
</evidence>
<comment type="caution">
    <text evidence="12">The sequence shown here is derived from an EMBL/GenBank/DDBJ whole genome shotgun (WGS) entry which is preliminary data.</text>
</comment>
<dbReference type="InterPro" id="IPR000515">
    <property type="entry name" value="MetI-like"/>
</dbReference>
<keyword evidence="13" id="KW-1185">Reference proteome</keyword>
<keyword evidence="7" id="KW-0029">Amino-acid transport</keyword>
<evidence type="ECO:0000256" key="3">
    <source>
        <dbReference type="ARBA" id="ARBA00010072"/>
    </source>
</evidence>
<dbReference type="RefSeq" id="WP_132581147.1">
    <property type="nucleotide sequence ID" value="NZ_SMAJ01000004.1"/>
</dbReference>
<keyword evidence="6 10" id="KW-0812">Transmembrane</keyword>
<dbReference type="GO" id="GO:0022857">
    <property type="term" value="F:transmembrane transporter activity"/>
    <property type="evidence" value="ECO:0007669"/>
    <property type="project" value="InterPro"/>
</dbReference>
<dbReference type="CDD" id="cd06261">
    <property type="entry name" value="TM_PBP2"/>
    <property type="match status" value="1"/>
</dbReference>
<evidence type="ECO:0000256" key="6">
    <source>
        <dbReference type="ARBA" id="ARBA00022692"/>
    </source>
</evidence>
<evidence type="ECO:0000256" key="1">
    <source>
        <dbReference type="ARBA" id="ARBA00003159"/>
    </source>
</evidence>
<feature type="transmembrane region" description="Helical" evidence="10">
    <location>
        <begin position="190"/>
        <end position="210"/>
    </location>
</feature>
<dbReference type="Gene3D" id="1.10.3720.10">
    <property type="entry name" value="MetI-like"/>
    <property type="match status" value="1"/>
</dbReference>
<accession>A0A4V2UYX6</accession>
<dbReference type="AlphaFoldDB" id="A0A4V2UYX6"/>
<dbReference type="InterPro" id="IPR010065">
    <property type="entry name" value="AA_ABC_transptr_permease_3TM"/>
</dbReference>
<evidence type="ECO:0000256" key="9">
    <source>
        <dbReference type="ARBA" id="ARBA00023136"/>
    </source>
</evidence>
<dbReference type="Pfam" id="PF00528">
    <property type="entry name" value="BPD_transp_1"/>
    <property type="match status" value="1"/>
</dbReference>
<proteinExistence type="inferred from homology"/>
<dbReference type="PANTHER" id="PTHR30614:SF20">
    <property type="entry name" value="GLUTAMINE TRANSPORT SYSTEM PERMEASE PROTEIN GLNP"/>
    <property type="match status" value="1"/>
</dbReference>
<keyword evidence="5" id="KW-1003">Cell membrane</keyword>
<name>A0A4V2UYX6_9BURK</name>
<dbReference type="SUPFAM" id="SSF161098">
    <property type="entry name" value="MetI-like"/>
    <property type="match status" value="1"/>
</dbReference>
<dbReference type="Proteomes" id="UP000295525">
    <property type="component" value="Unassembled WGS sequence"/>
</dbReference>
<dbReference type="PROSITE" id="PS50928">
    <property type="entry name" value="ABC_TM1"/>
    <property type="match status" value="1"/>
</dbReference>
<evidence type="ECO:0000313" key="13">
    <source>
        <dbReference type="Proteomes" id="UP000295525"/>
    </source>
</evidence>
<dbReference type="OrthoDB" id="8653424at2"/>